<keyword evidence="1" id="KW-0472">Membrane</keyword>
<organism evidence="3 4">
    <name type="scientific">Paenibacillus psychroresistens</name>
    <dbReference type="NCBI Taxonomy" id="1778678"/>
    <lineage>
        <taxon>Bacteria</taxon>
        <taxon>Bacillati</taxon>
        <taxon>Bacillota</taxon>
        <taxon>Bacilli</taxon>
        <taxon>Bacillales</taxon>
        <taxon>Paenibacillaceae</taxon>
        <taxon>Paenibacillus</taxon>
    </lineage>
</organism>
<dbReference type="EMBL" id="CP034235">
    <property type="protein sequence ID" value="QGQ93700.1"/>
    <property type="molecule type" value="Genomic_DNA"/>
</dbReference>
<dbReference type="SUPFAM" id="SSF48317">
    <property type="entry name" value="Acid phosphatase/Vanadium-dependent haloperoxidase"/>
    <property type="match status" value="1"/>
</dbReference>
<accession>A0A6B8RBS5</accession>
<protein>
    <submittedName>
        <fullName evidence="3">Phosphatase PAP2 family protein</fullName>
    </submittedName>
</protein>
<feature type="transmembrane region" description="Helical" evidence="1">
    <location>
        <begin position="47"/>
        <end position="69"/>
    </location>
</feature>
<keyword evidence="1" id="KW-0812">Transmembrane</keyword>
<dbReference type="OrthoDB" id="9790723at2"/>
<proteinExistence type="predicted"/>
<dbReference type="KEGG" id="ppsc:EHS13_01575"/>
<feature type="transmembrane region" description="Helical" evidence="1">
    <location>
        <begin position="7"/>
        <end position="27"/>
    </location>
</feature>
<evidence type="ECO:0000313" key="3">
    <source>
        <dbReference type="EMBL" id="QGQ93700.1"/>
    </source>
</evidence>
<feature type="transmembrane region" description="Helical" evidence="1">
    <location>
        <begin position="81"/>
        <end position="98"/>
    </location>
</feature>
<keyword evidence="4" id="KW-1185">Reference proteome</keyword>
<dbReference type="Pfam" id="PF01569">
    <property type="entry name" value="PAP2"/>
    <property type="match status" value="1"/>
</dbReference>
<sequence>MNRFIKRIVPILTMLIFPFLGMLYHWVNQPKVTVYSLMTNADNAIPFVRFFVLPYSIWIFYIYICLIYFFIKEIKVYYRTLLIYTLCALLCYFIYTFFQTTVPRPNLVGDDVFTRLTQYVYNRDLPYNCFPSIHCFSCYLVMKAIYKSSFKNRINQTLIYGMSSLIILSTLFVKQHAMMDALAGFLLVEMVYLVIARIENQLNPSLEKQRKLGEVYRG</sequence>
<dbReference type="RefSeq" id="WP_155698695.1">
    <property type="nucleotide sequence ID" value="NZ_CP034235.1"/>
</dbReference>
<dbReference type="AlphaFoldDB" id="A0A6B8RBS5"/>
<evidence type="ECO:0000256" key="1">
    <source>
        <dbReference type="SAM" id="Phobius"/>
    </source>
</evidence>
<reference evidence="4" key="1">
    <citation type="submission" date="2018-11" db="EMBL/GenBank/DDBJ databases">
        <title>Complete genome sequence of Paenibacillus sp. ML311-T8.</title>
        <authorList>
            <person name="Nam Y.-D."/>
            <person name="Kang J."/>
            <person name="Chung W.-H."/>
            <person name="Park Y.S."/>
        </authorList>
    </citation>
    <scope>NUCLEOTIDE SEQUENCE [LARGE SCALE GENOMIC DNA]</scope>
    <source>
        <strain evidence="4">ML311-T8</strain>
    </source>
</reference>
<name>A0A6B8RBS5_9BACL</name>
<evidence type="ECO:0000259" key="2">
    <source>
        <dbReference type="Pfam" id="PF01569"/>
    </source>
</evidence>
<gene>
    <name evidence="3" type="ORF">EHS13_01575</name>
</gene>
<dbReference type="InterPro" id="IPR000326">
    <property type="entry name" value="PAP2/HPO"/>
</dbReference>
<feature type="transmembrane region" description="Helical" evidence="1">
    <location>
        <begin position="158"/>
        <end position="175"/>
    </location>
</feature>
<keyword evidence="1" id="KW-1133">Transmembrane helix</keyword>
<dbReference type="Proteomes" id="UP000426246">
    <property type="component" value="Chromosome"/>
</dbReference>
<dbReference type="InterPro" id="IPR036938">
    <property type="entry name" value="PAP2/HPO_sf"/>
</dbReference>
<feature type="domain" description="Phosphatidic acid phosphatase type 2/haloperoxidase" evidence="2">
    <location>
        <begin position="81"/>
        <end position="200"/>
    </location>
</feature>
<evidence type="ECO:0000313" key="4">
    <source>
        <dbReference type="Proteomes" id="UP000426246"/>
    </source>
</evidence>